<evidence type="ECO:0008006" key="4">
    <source>
        <dbReference type="Google" id="ProtNLM"/>
    </source>
</evidence>
<dbReference type="STRING" id="177439.DP0759"/>
<feature type="transmembrane region" description="Helical" evidence="1">
    <location>
        <begin position="189"/>
        <end position="206"/>
    </location>
</feature>
<protein>
    <recommendedName>
        <fullName evidence="4">Additional component NikL of nickel ECF transporter</fullName>
    </recommendedName>
</protein>
<name>Q6AQ85_DESPS</name>
<gene>
    <name evidence="2" type="ordered locus">DP0759</name>
</gene>
<dbReference type="OrthoDB" id="9795418at2"/>
<keyword evidence="3" id="KW-1185">Reference proteome</keyword>
<proteinExistence type="predicted"/>
<dbReference type="KEGG" id="dps:DP0759"/>
<sequence>MKLLKKNSPRLQKRGTGQGLFWLFTFTTIFFLAATAQAHKVRVFAYKDGTQITCESEFSGGRAAQLARIEVLRDGRVIIQGSTNQDGIFHFPIPIKPTGQSQDLKIVVNAGNGHRGEWLLRGEDYLDNAPVAQAPQTPSPQRQEKTVPELSVTITEVEKIVRRELNKQLSPIRRHLAAQAEAGPSLQDIFGGIGYIIGLAGIAAYLQSRKK</sequence>
<dbReference type="HOGENOM" id="CLU_083845_0_0_7"/>
<dbReference type="Proteomes" id="UP000000602">
    <property type="component" value="Chromosome"/>
</dbReference>
<dbReference type="RefSeq" id="WP_011188004.1">
    <property type="nucleotide sequence ID" value="NC_006138.1"/>
</dbReference>
<reference evidence="3" key="1">
    <citation type="journal article" date="2004" name="Environ. Microbiol.">
        <title>The genome of Desulfotalea psychrophila, a sulfate-reducing bacterium from permanently cold Arctic sediments.</title>
        <authorList>
            <person name="Rabus R."/>
            <person name="Ruepp A."/>
            <person name="Frickey T."/>
            <person name="Rattei T."/>
            <person name="Fartmann B."/>
            <person name="Stark M."/>
            <person name="Bauer M."/>
            <person name="Zibat A."/>
            <person name="Lombardot T."/>
            <person name="Becker I."/>
            <person name="Amann J."/>
            <person name="Gellner K."/>
            <person name="Teeling H."/>
            <person name="Leuschner W.D."/>
            <person name="Gloeckner F.-O."/>
            <person name="Lupas A.N."/>
            <person name="Amann R."/>
            <person name="Klenk H.-P."/>
        </authorList>
    </citation>
    <scope>NUCLEOTIDE SEQUENCE [LARGE SCALE GENOMIC DNA]</scope>
    <source>
        <strain evidence="3">DSM 12343 / LSv54</strain>
    </source>
</reference>
<evidence type="ECO:0000313" key="3">
    <source>
        <dbReference type="Proteomes" id="UP000000602"/>
    </source>
</evidence>
<dbReference type="eggNOG" id="COG2373">
    <property type="taxonomic scope" value="Bacteria"/>
</dbReference>
<dbReference type="AlphaFoldDB" id="Q6AQ85"/>
<keyword evidence="1" id="KW-1133">Transmembrane helix</keyword>
<dbReference type="EMBL" id="CR522870">
    <property type="protein sequence ID" value="CAG35488.1"/>
    <property type="molecule type" value="Genomic_DNA"/>
</dbReference>
<organism evidence="2 3">
    <name type="scientific">Desulfotalea psychrophila (strain LSv54 / DSM 12343)</name>
    <dbReference type="NCBI Taxonomy" id="177439"/>
    <lineage>
        <taxon>Bacteria</taxon>
        <taxon>Pseudomonadati</taxon>
        <taxon>Thermodesulfobacteriota</taxon>
        <taxon>Desulfobulbia</taxon>
        <taxon>Desulfobulbales</taxon>
        <taxon>Desulfocapsaceae</taxon>
        <taxon>Desulfotalea</taxon>
    </lineage>
</organism>
<keyword evidence="1" id="KW-0812">Transmembrane</keyword>
<accession>Q6AQ85</accession>
<evidence type="ECO:0000256" key="1">
    <source>
        <dbReference type="SAM" id="Phobius"/>
    </source>
</evidence>
<evidence type="ECO:0000313" key="2">
    <source>
        <dbReference type="EMBL" id="CAG35488.1"/>
    </source>
</evidence>
<keyword evidence="1" id="KW-0472">Membrane</keyword>